<dbReference type="InterPro" id="IPR032095">
    <property type="entry name" value="Sacchrp_dh-like_C"/>
</dbReference>
<dbReference type="Pfam" id="PF03435">
    <property type="entry name" value="Sacchrp_dh_NADP"/>
    <property type="match status" value="1"/>
</dbReference>
<comment type="caution">
    <text evidence="3">The sequence shown here is derived from an EMBL/GenBank/DDBJ whole genome shotgun (WGS) entry which is preliminary data.</text>
</comment>
<sequence>MKVAVLGVGGVGQVFASEIVKADYLDQLLLGDIVTHSAEKLAEKLRDQTKADIIVKKIDASSLQMMVDAFSDIDVVLHAGLPAFNFNVMKACLKTKTNYIDMASHSMEDLKEQLNWNDEFKESGILGIMGLGCDPGFSNIAARYAVDQLDTVELISIRDGDNSEIDYDGFCSLFSPQIAVEECLAKPNYWTEEKGETTYPAPFWNKEKLEFPEPIGLIDAYNVEHEEVATLGETIGRPKGCKYVEFKYVLDPDFVNTVKAIGYLGLDSDKAVEVKGVKICPKDVVVALMPKPDELAGKIHGYSCIGAFVKGTKDNRIKEIYVYTMANHDEVYQHTGFQATVWQTGIPPAVAVDLMADGSLNEKGCIPPELIEPKPFLKRLRERGMNWEVIEKTAPQVTRV</sequence>
<organism evidence="3 4">
    <name type="scientific">Scopulibacillus cellulosilyticus</name>
    <dbReference type="NCBI Taxonomy" id="2665665"/>
    <lineage>
        <taxon>Bacteria</taxon>
        <taxon>Bacillati</taxon>
        <taxon>Bacillota</taxon>
        <taxon>Bacilli</taxon>
        <taxon>Bacillales</taxon>
        <taxon>Sporolactobacillaceae</taxon>
        <taxon>Scopulibacillus</taxon>
    </lineage>
</organism>
<feature type="domain" description="Saccharopine dehydrogenase-like C-terminal" evidence="2">
    <location>
        <begin position="132"/>
        <end position="384"/>
    </location>
</feature>
<dbReference type="PANTHER" id="PTHR43796:SF2">
    <property type="entry name" value="CARBOXYNORSPERMIDINE SYNTHASE"/>
    <property type="match status" value="1"/>
</dbReference>
<feature type="domain" description="Saccharopine dehydrogenase NADP binding" evidence="1">
    <location>
        <begin position="3"/>
        <end position="119"/>
    </location>
</feature>
<protein>
    <submittedName>
        <fullName evidence="3">Saccharopine dehydrogenase family protein</fullName>
    </submittedName>
</protein>
<keyword evidence="4" id="KW-1185">Reference proteome</keyword>
<gene>
    <name evidence="3" type="ORF">ACFQRG_04660</name>
</gene>
<evidence type="ECO:0000259" key="2">
    <source>
        <dbReference type="Pfam" id="PF16653"/>
    </source>
</evidence>
<proteinExistence type="predicted"/>
<evidence type="ECO:0000259" key="1">
    <source>
        <dbReference type="Pfam" id="PF03435"/>
    </source>
</evidence>
<dbReference type="RefSeq" id="WP_380964196.1">
    <property type="nucleotide sequence ID" value="NZ_JBHTCO010000004.1"/>
</dbReference>
<dbReference type="Gene3D" id="3.30.360.10">
    <property type="entry name" value="Dihydrodipicolinate Reductase, domain 2"/>
    <property type="match status" value="1"/>
</dbReference>
<evidence type="ECO:0000313" key="4">
    <source>
        <dbReference type="Proteomes" id="UP001596505"/>
    </source>
</evidence>
<dbReference type="InterPro" id="IPR036291">
    <property type="entry name" value="NAD(P)-bd_dom_sf"/>
</dbReference>
<accession>A0ABW2PYG2</accession>
<dbReference type="PANTHER" id="PTHR43796">
    <property type="entry name" value="CARBOXYNORSPERMIDINE SYNTHASE"/>
    <property type="match status" value="1"/>
</dbReference>
<dbReference type="Pfam" id="PF16653">
    <property type="entry name" value="Sacchrp_dh_C"/>
    <property type="match status" value="1"/>
</dbReference>
<name>A0ABW2PYG2_9BACL</name>
<reference evidence="4" key="1">
    <citation type="journal article" date="2019" name="Int. J. Syst. Evol. Microbiol.">
        <title>The Global Catalogue of Microorganisms (GCM) 10K type strain sequencing project: providing services to taxonomists for standard genome sequencing and annotation.</title>
        <authorList>
            <consortium name="The Broad Institute Genomics Platform"/>
            <consortium name="The Broad Institute Genome Sequencing Center for Infectious Disease"/>
            <person name="Wu L."/>
            <person name="Ma J."/>
        </authorList>
    </citation>
    <scope>NUCLEOTIDE SEQUENCE [LARGE SCALE GENOMIC DNA]</scope>
    <source>
        <strain evidence="4">CGMCC 1.16305</strain>
    </source>
</reference>
<dbReference type="Gene3D" id="3.40.50.720">
    <property type="entry name" value="NAD(P)-binding Rossmann-like Domain"/>
    <property type="match status" value="1"/>
</dbReference>
<dbReference type="Proteomes" id="UP001596505">
    <property type="component" value="Unassembled WGS sequence"/>
</dbReference>
<dbReference type="InterPro" id="IPR005097">
    <property type="entry name" value="Sacchrp_dh_NADP-bd"/>
</dbReference>
<dbReference type="SUPFAM" id="SSF51735">
    <property type="entry name" value="NAD(P)-binding Rossmann-fold domains"/>
    <property type="match status" value="1"/>
</dbReference>
<dbReference type="EMBL" id="JBHTCO010000004">
    <property type="protein sequence ID" value="MFC7392266.1"/>
    <property type="molecule type" value="Genomic_DNA"/>
</dbReference>
<evidence type="ECO:0000313" key="3">
    <source>
        <dbReference type="EMBL" id="MFC7392266.1"/>
    </source>
</evidence>